<keyword evidence="2" id="KW-1185">Reference proteome</keyword>
<evidence type="ECO:0000313" key="1">
    <source>
        <dbReference type="EMBL" id="KAK4002268.1"/>
    </source>
</evidence>
<organism evidence="1 2">
    <name type="scientific">Daphnia magna</name>
    <dbReference type="NCBI Taxonomy" id="35525"/>
    <lineage>
        <taxon>Eukaryota</taxon>
        <taxon>Metazoa</taxon>
        <taxon>Ecdysozoa</taxon>
        <taxon>Arthropoda</taxon>
        <taxon>Crustacea</taxon>
        <taxon>Branchiopoda</taxon>
        <taxon>Diplostraca</taxon>
        <taxon>Cladocera</taxon>
        <taxon>Anomopoda</taxon>
        <taxon>Daphniidae</taxon>
        <taxon>Daphnia</taxon>
    </lineage>
</organism>
<evidence type="ECO:0000313" key="2">
    <source>
        <dbReference type="Proteomes" id="UP001234178"/>
    </source>
</evidence>
<accession>A0ABQ9YNS4</accession>
<reference evidence="1 2" key="1">
    <citation type="journal article" date="2023" name="Nucleic Acids Res.">
        <title>The hologenome of Daphnia magna reveals possible DNA methylation and microbiome-mediated evolution of the host genome.</title>
        <authorList>
            <person name="Chaturvedi A."/>
            <person name="Li X."/>
            <person name="Dhandapani V."/>
            <person name="Marshall H."/>
            <person name="Kissane S."/>
            <person name="Cuenca-Cambronero M."/>
            <person name="Asole G."/>
            <person name="Calvet F."/>
            <person name="Ruiz-Romero M."/>
            <person name="Marangio P."/>
            <person name="Guigo R."/>
            <person name="Rago D."/>
            <person name="Mirbahai L."/>
            <person name="Eastwood N."/>
            <person name="Colbourne J.K."/>
            <person name="Zhou J."/>
            <person name="Mallon E."/>
            <person name="Orsini L."/>
        </authorList>
    </citation>
    <scope>NUCLEOTIDE SEQUENCE [LARGE SCALE GENOMIC DNA]</scope>
    <source>
        <strain evidence="1">LRV0_1</strain>
    </source>
</reference>
<dbReference type="EMBL" id="JAOYFB010000001">
    <property type="protein sequence ID" value="KAK4002268.1"/>
    <property type="molecule type" value="Genomic_DNA"/>
</dbReference>
<comment type="caution">
    <text evidence="1">The sequence shown here is derived from an EMBL/GenBank/DDBJ whole genome shotgun (WGS) entry which is preliminary data.</text>
</comment>
<gene>
    <name evidence="1" type="ORF">OUZ56_004108</name>
</gene>
<sequence length="78" mass="8625">MDSQNTSSSQQMNLFCIVNIIVSGILYQRDEFHLFTAAASNATKTGNGMMQHLISTTFLKVVSAEWNPSQQNNQAGWA</sequence>
<protein>
    <submittedName>
        <fullName evidence="1">Uncharacterized protein</fullName>
    </submittedName>
</protein>
<name>A0ABQ9YNS4_9CRUS</name>
<dbReference type="Proteomes" id="UP001234178">
    <property type="component" value="Unassembled WGS sequence"/>
</dbReference>
<proteinExistence type="predicted"/>